<proteinExistence type="predicted"/>
<feature type="domain" description="GCN5-related N-acetyltransferase Rv2170-like" evidence="1">
    <location>
        <begin position="238"/>
        <end position="277"/>
    </location>
</feature>
<evidence type="ECO:0000259" key="1">
    <source>
        <dbReference type="Pfam" id="PF08445"/>
    </source>
</evidence>
<dbReference type="InterPro" id="IPR053225">
    <property type="entry name" value="Acyl-CoA_N-acyltransferase"/>
</dbReference>
<dbReference type="PANTHER" id="PTHR20958:SF6">
    <property type="entry name" value="GLYCINE N-ACYLTRANSFERASE-LIKE PROTEIN"/>
    <property type="match status" value="1"/>
</dbReference>
<accession>A0A4Z1JF70</accession>
<evidence type="ECO:0000313" key="2">
    <source>
        <dbReference type="EMBL" id="TGO72258.1"/>
    </source>
</evidence>
<dbReference type="Proteomes" id="UP000297229">
    <property type="component" value="Unassembled WGS sequence"/>
</dbReference>
<dbReference type="InterPro" id="IPR016181">
    <property type="entry name" value="Acyl_CoA_acyltransferase"/>
</dbReference>
<dbReference type="GO" id="GO:0016747">
    <property type="term" value="F:acyltransferase activity, transferring groups other than amino-acyl groups"/>
    <property type="evidence" value="ECO:0007669"/>
    <property type="project" value="InterPro"/>
</dbReference>
<dbReference type="Pfam" id="PF08445">
    <property type="entry name" value="FR47"/>
    <property type="match status" value="1"/>
</dbReference>
<keyword evidence="3" id="KW-1185">Reference proteome</keyword>
<dbReference type="EMBL" id="PQXM01000472">
    <property type="protein sequence ID" value="TGO72258.1"/>
    <property type="molecule type" value="Genomic_DNA"/>
</dbReference>
<dbReference type="AlphaFoldDB" id="A0A4Z1JF70"/>
<protein>
    <recommendedName>
        <fullName evidence="1">GCN5-related N-acetyltransferase Rv2170-like domain-containing protein</fullName>
    </recommendedName>
</protein>
<reference evidence="2 3" key="1">
    <citation type="submission" date="2017-12" db="EMBL/GenBank/DDBJ databases">
        <title>Comparative genomics of Botrytis spp.</title>
        <authorList>
            <person name="Valero-Jimenez C.A."/>
            <person name="Tapia P."/>
            <person name="Veloso J."/>
            <person name="Silva-Moreno E."/>
            <person name="Staats M."/>
            <person name="Valdes J.H."/>
            <person name="Van Kan J.A.L."/>
        </authorList>
    </citation>
    <scope>NUCLEOTIDE SEQUENCE [LARGE SCALE GENOMIC DNA]</scope>
    <source>
        <strain evidence="2 3">Be9601</strain>
    </source>
</reference>
<comment type="caution">
    <text evidence="2">The sequence shown here is derived from an EMBL/GenBank/DDBJ whole genome shotgun (WGS) entry which is preliminary data.</text>
</comment>
<evidence type="ECO:0000313" key="3">
    <source>
        <dbReference type="Proteomes" id="UP000297229"/>
    </source>
</evidence>
<name>A0A4Z1JF70_9HELO</name>
<gene>
    <name evidence="2" type="ORF">BELL_0474g00020</name>
</gene>
<dbReference type="PANTHER" id="PTHR20958">
    <property type="entry name" value="GLYCINE N-ACYLTRANSFERASE-LIKE PROTEIN"/>
    <property type="match status" value="1"/>
</dbReference>
<dbReference type="InterPro" id="IPR013653">
    <property type="entry name" value="GCN5-like_dom"/>
</dbReference>
<organism evidence="2 3">
    <name type="scientific">Botrytis elliptica</name>
    <dbReference type="NCBI Taxonomy" id="278938"/>
    <lineage>
        <taxon>Eukaryota</taxon>
        <taxon>Fungi</taxon>
        <taxon>Dikarya</taxon>
        <taxon>Ascomycota</taxon>
        <taxon>Pezizomycotina</taxon>
        <taxon>Leotiomycetes</taxon>
        <taxon>Helotiales</taxon>
        <taxon>Sclerotiniaceae</taxon>
        <taxon>Botrytis</taxon>
    </lineage>
</organism>
<dbReference type="SUPFAM" id="SSF55729">
    <property type="entry name" value="Acyl-CoA N-acyltransferases (Nat)"/>
    <property type="match status" value="1"/>
</dbReference>
<dbReference type="OrthoDB" id="61870at2759"/>
<dbReference type="STRING" id="278938.A0A4Z1JF70"/>
<dbReference type="Gene3D" id="3.40.630.30">
    <property type="match status" value="1"/>
</dbReference>
<sequence length="336" mass="36648">MNKSISSSSSEELKFYIHPQETISETLIPSLYEHLPYSNPIYSRMLAPHNTPSRHCLFAATFPPHSPIPELYTILFSDRSRKTESQIWVFNPLITPSYAQPLSNEHASLLSTHLKHALVFLKNTEITQAPGFPFDPILKFACLHEVITNSLTSLSSQTSTSTSTSISAPLIPYHTRWNLYLIRTAPSPNLPALSPPVSLTTSRVPASHLNLVISTSAIPREPSTLLAQPSLCLLTPESKMVAWAFIGIDGTLATLYVLPSHRGLGLATYVARELIRRFGLGEFADLGFSGSSGLVHSDVKEGNAGSEGVMKALGGKRSWESSYLSVDCAVVDEVCG</sequence>